<reference evidence="1 2" key="1">
    <citation type="submission" date="2018-10" db="EMBL/GenBank/DDBJ databases">
        <title>Comparative analysis of microorganisms from saline springs in Andes Mountain Range, Colombia.</title>
        <authorList>
            <person name="Rubin E."/>
        </authorList>
    </citation>
    <scope>NUCLEOTIDE SEQUENCE [LARGE SCALE GENOMIC DNA]</scope>
    <source>
        <strain evidence="1 2">USBA 36</strain>
    </source>
</reference>
<name>A0A420WGM9_9PROT</name>
<dbReference type="AlphaFoldDB" id="A0A420WGM9"/>
<evidence type="ECO:0000313" key="1">
    <source>
        <dbReference type="EMBL" id="RKQ70158.1"/>
    </source>
</evidence>
<sequence>MSELVKIGHSWTAIGQSVWGFTPWNARVRLANINSFSPTNGIDSAAVALMMAHAPKMYEALHGLVAHDCRYDGNEIVITCDSHSDAIHRMLKARCAIGVPPGDRWLP</sequence>
<gene>
    <name evidence="1" type="ORF">BCL74_2098</name>
</gene>
<dbReference type="RefSeq" id="WP_121219778.1">
    <property type="nucleotide sequence ID" value="NZ_RBIG01000002.1"/>
</dbReference>
<dbReference type="Proteomes" id="UP000277424">
    <property type="component" value="Unassembled WGS sequence"/>
</dbReference>
<accession>A0A420WGM9</accession>
<proteinExistence type="predicted"/>
<organism evidence="1 2">
    <name type="scientific">Oceanibaculum indicum</name>
    <dbReference type="NCBI Taxonomy" id="526216"/>
    <lineage>
        <taxon>Bacteria</taxon>
        <taxon>Pseudomonadati</taxon>
        <taxon>Pseudomonadota</taxon>
        <taxon>Alphaproteobacteria</taxon>
        <taxon>Rhodospirillales</taxon>
        <taxon>Oceanibaculaceae</taxon>
        <taxon>Oceanibaculum</taxon>
    </lineage>
</organism>
<comment type="caution">
    <text evidence="1">The sequence shown here is derived from an EMBL/GenBank/DDBJ whole genome shotgun (WGS) entry which is preliminary data.</text>
</comment>
<dbReference type="EMBL" id="RBIG01000002">
    <property type="protein sequence ID" value="RKQ70158.1"/>
    <property type="molecule type" value="Genomic_DNA"/>
</dbReference>
<evidence type="ECO:0000313" key="2">
    <source>
        <dbReference type="Proteomes" id="UP000277424"/>
    </source>
</evidence>
<protein>
    <submittedName>
        <fullName evidence="1">Uncharacterized protein</fullName>
    </submittedName>
</protein>